<dbReference type="RefSeq" id="WP_344663033.1">
    <property type="nucleotide sequence ID" value="NZ_BAAAQM010000093.1"/>
</dbReference>
<dbReference type="Proteomes" id="UP001499854">
    <property type="component" value="Unassembled WGS sequence"/>
</dbReference>
<evidence type="ECO:0000313" key="2">
    <source>
        <dbReference type="Proteomes" id="UP001499854"/>
    </source>
</evidence>
<protein>
    <submittedName>
        <fullName evidence="1">Uncharacterized protein</fullName>
    </submittedName>
</protein>
<name>A0ABP5ETA6_9ACTN</name>
<comment type="caution">
    <text evidence="1">The sequence shown here is derived from an EMBL/GenBank/DDBJ whole genome shotgun (WGS) entry which is preliminary data.</text>
</comment>
<proteinExistence type="predicted"/>
<evidence type="ECO:0000313" key="1">
    <source>
        <dbReference type="EMBL" id="GAA2006689.1"/>
    </source>
</evidence>
<organism evidence="1 2">
    <name type="scientific">Catenulispora subtropica</name>
    <dbReference type="NCBI Taxonomy" id="450798"/>
    <lineage>
        <taxon>Bacteria</taxon>
        <taxon>Bacillati</taxon>
        <taxon>Actinomycetota</taxon>
        <taxon>Actinomycetes</taxon>
        <taxon>Catenulisporales</taxon>
        <taxon>Catenulisporaceae</taxon>
        <taxon>Catenulispora</taxon>
    </lineage>
</organism>
<accession>A0ABP5ETA6</accession>
<sequence length="144" mass="14996">MAGLRDILFRFRPAGAPGAPTPGAVPGDRVAEADAELAPLLASLADVEDEAARIRADGEARAAAIRERGERDARRIVDQAHRDARTARSDAEARARAVEEARSVALVAEAESEAARLRDHTAGPVAASAARVVAAVAEELRGSS</sequence>
<reference evidence="2" key="1">
    <citation type="journal article" date="2019" name="Int. J. Syst. Evol. Microbiol.">
        <title>The Global Catalogue of Microorganisms (GCM) 10K type strain sequencing project: providing services to taxonomists for standard genome sequencing and annotation.</title>
        <authorList>
            <consortium name="The Broad Institute Genomics Platform"/>
            <consortium name="The Broad Institute Genome Sequencing Center for Infectious Disease"/>
            <person name="Wu L."/>
            <person name="Ma J."/>
        </authorList>
    </citation>
    <scope>NUCLEOTIDE SEQUENCE [LARGE SCALE GENOMIC DNA]</scope>
    <source>
        <strain evidence="2">JCM 16013</strain>
    </source>
</reference>
<gene>
    <name evidence="1" type="ORF">GCM10009838_86220</name>
</gene>
<dbReference type="EMBL" id="BAAAQM010000093">
    <property type="protein sequence ID" value="GAA2006689.1"/>
    <property type="molecule type" value="Genomic_DNA"/>
</dbReference>
<keyword evidence="2" id="KW-1185">Reference proteome</keyword>